<dbReference type="Proteomes" id="UP001341840">
    <property type="component" value="Unassembled WGS sequence"/>
</dbReference>
<reference evidence="2 3" key="1">
    <citation type="journal article" date="2023" name="Plants (Basel)">
        <title>Bridging the Gap: Combining Genomics and Transcriptomics Approaches to Understand Stylosanthes scabra, an Orphan Legume from the Brazilian Caatinga.</title>
        <authorList>
            <person name="Ferreira-Neto J.R.C."/>
            <person name="da Silva M.D."/>
            <person name="Binneck E."/>
            <person name="de Melo N.F."/>
            <person name="da Silva R.H."/>
            <person name="de Melo A.L.T.M."/>
            <person name="Pandolfi V."/>
            <person name="Bustamante F.O."/>
            <person name="Brasileiro-Vidal A.C."/>
            <person name="Benko-Iseppon A.M."/>
        </authorList>
    </citation>
    <scope>NUCLEOTIDE SEQUENCE [LARGE SCALE GENOMIC DNA]</scope>
    <source>
        <tissue evidence="2">Leaves</tissue>
    </source>
</reference>
<evidence type="ECO:0000313" key="3">
    <source>
        <dbReference type="Proteomes" id="UP001341840"/>
    </source>
</evidence>
<evidence type="ECO:0000256" key="1">
    <source>
        <dbReference type="SAM" id="MobiDB-lite"/>
    </source>
</evidence>
<name>A0ABU6SES5_9FABA</name>
<keyword evidence="3" id="KW-1185">Reference proteome</keyword>
<sequence length="119" mass="13260">MNVHHVLGVFMKKVYEKINGGKKKALEDGEVVIQSSKCGNFDTRYRYLLLGIDTYDTQRQHKAQSMPRASSSVIQVQDHARTAPPPRIGVGFHHSPRLGVARRPMIAPSPCLSVVRAPQ</sequence>
<accession>A0ABU6SES5</accession>
<proteinExistence type="predicted"/>
<dbReference type="EMBL" id="JASCZI010060632">
    <property type="protein sequence ID" value="MED6134802.1"/>
    <property type="molecule type" value="Genomic_DNA"/>
</dbReference>
<evidence type="ECO:0000313" key="2">
    <source>
        <dbReference type="EMBL" id="MED6134802.1"/>
    </source>
</evidence>
<protein>
    <submittedName>
        <fullName evidence="2">Uncharacterized protein</fullName>
    </submittedName>
</protein>
<comment type="caution">
    <text evidence="2">The sequence shown here is derived from an EMBL/GenBank/DDBJ whole genome shotgun (WGS) entry which is preliminary data.</text>
</comment>
<organism evidence="2 3">
    <name type="scientific">Stylosanthes scabra</name>
    <dbReference type="NCBI Taxonomy" id="79078"/>
    <lineage>
        <taxon>Eukaryota</taxon>
        <taxon>Viridiplantae</taxon>
        <taxon>Streptophyta</taxon>
        <taxon>Embryophyta</taxon>
        <taxon>Tracheophyta</taxon>
        <taxon>Spermatophyta</taxon>
        <taxon>Magnoliopsida</taxon>
        <taxon>eudicotyledons</taxon>
        <taxon>Gunneridae</taxon>
        <taxon>Pentapetalae</taxon>
        <taxon>rosids</taxon>
        <taxon>fabids</taxon>
        <taxon>Fabales</taxon>
        <taxon>Fabaceae</taxon>
        <taxon>Papilionoideae</taxon>
        <taxon>50 kb inversion clade</taxon>
        <taxon>dalbergioids sensu lato</taxon>
        <taxon>Dalbergieae</taxon>
        <taxon>Pterocarpus clade</taxon>
        <taxon>Stylosanthes</taxon>
    </lineage>
</organism>
<gene>
    <name evidence="2" type="ORF">PIB30_040326</name>
</gene>
<feature type="region of interest" description="Disordered" evidence="1">
    <location>
        <begin position="60"/>
        <end position="93"/>
    </location>
</feature>